<dbReference type="Pfam" id="PF00378">
    <property type="entry name" value="ECH_1"/>
    <property type="match status" value="1"/>
</dbReference>
<evidence type="ECO:0000313" key="3">
    <source>
        <dbReference type="Proteomes" id="UP000252707"/>
    </source>
</evidence>
<organism evidence="2 3">
    <name type="scientific">Thioalbus denitrificans</name>
    <dbReference type="NCBI Taxonomy" id="547122"/>
    <lineage>
        <taxon>Bacteria</taxon>
        <taxon>Pseudomonadati</taxon>
        <taxon>Pseudomonadota</taxon>
        <taxon>Gammaproteobacteria</taxon>
        <taxon>Chromatiales</taxon>
        <taxon>Ectothiorhodospiraceae</taxon>
        <taxon>Thioalbus</taxon>
    </lineage>
</organism>
<sequence length="301" mass="34009">MSFESKKFQGSVQAYYEQLTTRFDMEHGIIWLYMHAAPRPCFTPRLLEDLRKYQRILENHGGRFPANGELLPVNYQVLTSDVPGVYNLGGDLSLFMSLIRERDRTGLLKYATACIDVLFPNAINYNLPLTTISLVKGQALGGGFEAALSSNVVIAERGSQMGLPEILFNLFPGMGAYSLLARRIDPIRAEQLILGGRIHTAEELFEMGVVDILAEEGEGEEAVYRYVRKHSRSRIGQLAMQRVRQRYNPVTHAELMDITRIWVDAAMQLEAKDLKVMERLVRAQDKAFSDEKKGENAHEVA</sequence>
<protein>
    <submittedName>
        <fullName evidence="2">DSF synthase</fullName>
    </submittedName>
</protein>
<evidence type="ECO:0000256" key="1">
    <source>
        <dbReference type="ARBA" id="ARBA00005254"/>
    </source>
</evidence>
<dbReference type="Gene3D" id="3.90.226.10">
    <property type="entry name" value="2-enoyl-CoA Hydratase, Chain A, domain 1"/>
    <property type="match status" value="1"/>
</dbReference>
<dbReference type="InterPro" id="IPR029045">
    <property type="entry name" value="ClpP/crotonase-like_dom_sf"/>
</dbReference>
<dbReference type="NCBIfam" id="NF006452">
    <property type="entry name" value="PRK08788.1"/>
    <property type="match status" value="1"/>
</dbReference>
<evidence type="ECO:0000313" key="2">
    <source>
        <dbReference type="EMBL" id="RCX31927.1"/>
    </source>
</evidence>
<dbReference type="InterPro" id="IPR001753">
    <property type="entry name" value="Enoyl-CoA_hydra/iso"/>
</dbReference>
<dbReference type="Proteomes" id="UP000252707">
    <property type="component" value="Unassembled WGS sequence"/>
</dbReference>
<dbReference type="CDD" id="cd06558">
    <property type="entry name" value="crotonase-like"/>
    <property type="match status" value="1"/>
</dbReference>
<dbReference type="GO" id="GO:0003824">
    <property type="term" value="F:catalytic activity"/>
    <property type="evidence" value="ECO:0007669"/>
    <property type="project" value="UniProtKB-ARBA"/>
</dbReference>
<reference evidence="2 3" key="1">
    <citation type="submission" date="2018-07" db="EMBL/GenBank/DDBJ databases">
        <title>Genomic Encyclopedia of Type Strains, Phase IV (KMG-IV): sequencing the most valuable type-strain genomes for metagenomic binning, comparative biology and taxonomic classification.</title>
        <authorList>
            <person name="Goeker M."/>
        </authorList>
    </citation>
    <scope>NUCLEOTIDE SEQUENCE [LARGE SCALE GENOMIC DNA]</scope>
    <source>
        <strain evidence="2 3">DSM 26407</strain>
    </source>
</reference>
<keyword evidence="3" id="KW-1185">Reference proteome</keyword>
<dbReference type="OrthoDB" id="9802362at2"/>
<dbReference type="Gene3D" id="6.20.390.30">
    <property type="match status" value="1"/>
</dbReference>
<gene>
    <name evidence="2" type="ORF">DFQ59_102275</name>
</gene>
<dbReference type="PANTHER" id="PTHR11941:SF54">
    <property type="entry name" value="ENOYL-COA HYDRATASE, MITOCHONDRIAL"/>
    <property type="match status" value="1"/>
</dbReference>
<comment type="similarity">
    <text evidence="1">Belongs to the enoyl-CoA hydratase/isomerase family.</text>
</comment>
<dbReference type="GO" id="GO:0006635">
    <property type="term" value="P:fatty acid beta-oxidation"/>
    <property type="evidence" value="ECO:0007669"/>
    <property type="project" value="TreeGrafter"/>
</dbReference>
<dbReference type="SUPFAM" id="SSF52096">
    <property type="entry name" value="ClpP/crotonase"/>
    <property type="match status" value="1"/>
</dbReference>
<comment type="caution">
    <text evidence="2">The sequence shown here is derived from an EMBL/GenBank/DDBJ whole genome shotgun (WGS) entry which is preliminary data.</text>
</comment>
<accession>A0A369CHI2</accession>
<dbReference type="PANTHER" id="PTHR11941">
    <property type="entry name" value="ENOYL-COA HYDRATASE-RELATED"/>
    <property type="match status" value="1"/>
</dbReference>
<proteinExistence type="inferred from homology"/>
<name>A0A369CHI2_9GAMM</name>
<dbReference type="AlphaFoldDB" id="A0A369CHI2"/>
<dbReference type="RefSeq" id="WP_114278758.1">
    <property type="nucleotide sequence ID" value="NZ_QPJY01000002.1"/>
</dbReference>
<dbReference type="EMBL" id="QPJY01000002">
    <property type="protein sequence ID" value="RCX31927.1"/>
    <property type="molecule type" value="Genomic_DNA"/>
</dbReference>